<feature type="domain" description="Solute-binding protein family 3/N-terminal" evidence="3">
    <location>
        <begin position="34"/>
        <end position="258"/>
    </location>
</feature>
<dbReference type="InterPro" id="IPR001638">
    <property type="entry name" value="Solute-binding_3/MltF_N"/>
</dbReference>
<evidence type="ECO:0000259" key="3">
    <source>
        <dbReference type="SMART" id="SM00062"/>
    </source>
</evidence>
<dbReference type="PANTHER" id="PTHR35936:SF25">
    <property type="entry name" value="ABC TRANSPORTER SUBSTRATE-BINDING PROTEIN"/>
    <property type="match status" value="1"/>
</dbReference>
<proteinExistence type="predicted"/>
<dbReference type="PANTHER" id="PTHR35936">
    <property type="entry name" value="MEMBRANE-BOUND LYTIC MUREIN TRANSGLYCOSYLASE F"/>
    <property type="match status" value="1"/>
</dbReference>
<evidence type="ECO:0000256" key="1">
    <source>
        <dbReference type="ARBA" id="ARBA00022729"/>
    </source>
</evidence>
<keyword evidence="5" id="KW-1185">Reference proteome</keyword>
<dbReference type="SMART" id="SM00062">
    <property type="entry name" value="PBPb"/>
    <property type="match status" value="1"/>
</dbReference>
<evidence type="ECO:0000256" key="2">
    <source>
        <dbReference type="SAM" id="SignalP"/>
    </source>
</evidence>
<name>A0A1C3RM03_9PROT</name>
<evidence type="ECO:0000313" key="4">
    <source>
        <dbReference type="EMBL" id="SCA58296.1"/>
    </source>
</evidence>
<gene>
    <name evidence="4" type="ORF">MTBPR1_90143</name>
</gene>
<dbReference type="EMBL" id="FLYE01000048">
    <property type="protein sequence ID" value="SCA58296.1"/>
    <property type="molecule type" value="Genomic_DNA"/>
</dbReference>
<keyword evidence="1 2" id="KW-0732">Signal</keyword>
<organism evidence="4 5">
    <name type="scientific">Candidatus Terasakiella magnetica</name>
    <dbReference type="NCBI Taxonomy" id="1867952"/>
    <lineage>
        <taxon>Bacteria</taxon>
        <taxon>Pseudomonadati</taxon>
        <taxon>Pseudomonadota</taxon>
        <taxon>Alphaproteobacteria</taxon>
        <taxon>Rhodospirillales</taxon>
        <taxon>Terasakiellaceae</taxon>
        <taxon>Terasakiella</taxon>
    </lineage>
</organism>
<dbReference type="AlphaFoldDB" id="A0A1C3RM03"/>
<dbReference type="STRING" id="1867952.MTBPR1_90143"/>
<dbReference type="Pfam" id="PF00497">
    <property type="entry name" value="SBP_bac_3"/>
    <property type="match status" value="1"/>
</dbReference>
<protein>
    <recommendedName>
        <fullName evidence="3">Solute-binding protein family 3/N-terminal domain-containing protein</fullName>
    </recommendedName>
</protein>
<sequence length="258" mass="29067">MFHFDVKFKLFMKKIFALLTLLLCLCAQTAFAKTYKVALANIPPYAFNDENNNANGILVDVTRDAFQRLGHQVTFNFYPWARSIQNVKTGRVDAITPFFHSDERAEYTHFVGKGVLTMELQFFKSVTEDFKVSTLEQAAAYRIAKVSKASMGERFSAYEKAGKLKVDYVPNTLTGLKVMLAGRTDLFASVRTIALYAANSAGFAKAVGPAGKPFDQRQAYLAFSRKTMDQETCDLLVNEIELMRKAGRIDEIIKKYVN</sequence>
<dbReference type="Gene3D" id="3.40.190.10">
    <property type="entry name" value="Periplasmic binding protein-like II"/>
    <property type="match status" value="2"/>
</dbReference>
<evidence type="ECO:0000313" key="5">
    <source>
        <dbReference type="Proteomes" id="UP000231658"/>
    </source>
</evidence>
<feature type="signal peptide" evidence="2">
    <location>
        <begin position="1"/>
        <end position="32"/>
    </location>
</feature>
<feature type="chain" id="PRO_5008680903" description="Solute-binding protein family 3/N-terminal domain-containing protein" evidence="2">
    <location>
        <begin position="33"/>
        <end position="258"/>
    </location>
</feature>
<accession>A0A1C3RM03</accession>
<dbReference type="Proteomes" id="UP000231658">
    <property type="component" value="Unassembled WGS sequence"/>
</dbReference>
<dbReference type="SUPFAM" id="SSF53850">
    <property type="entry name" value="Periplasmic binding protein-like II"/>
    <property type="match status" value="1"/>
</dbReference>
<reference evidence="4 5" key="1">
    <citation type="submission" date="2016-07" db="EMBL/GenBank/DDBJ databases">
        <authorList>
            <person name="Lefevre C.T."/>
        </authorList>
    </citation>
    <scope>NUCLEOTIDE SEQUENCE [LARGE SCALE GENOMIC DNA]</scope>
    <source>
        <strain evidence="4">PR1</strain>
    </source>
</reference>